<comment type="caution">
    <text evidence="6">Lacks conserved residue(s) required for the propagation of feature annotation.</text>
</comment>
<dbReference type="InterPro" id="IPR029026">
    <property type="entry name" value="tRNA_m1G_MTases_N"/>
</dbReference>
<dbReference type="Pfam" id="PF00588">
    <property type="entry name" value="SpoU_methylase"/>
    <property type="match status" value="1"/>
</dbReference>
<dbReference type="PIRSF" id="PIRSF029256">
    <property type="entry name" value="SpoU_TrmH_prd"/>
    <property type="match status" value="1"/>
</dbReference>
<dbReference type="InterPro" id="IPR016914">
    <property type="entry name" value="TrmL"/>
</dbReference>
<evidence type="ECO:0000313" key="9">
    <source>
        <dbReference type="EMBL" id="ESQ92287.1"/>
    </source>
</evidence>
<evidence type="ECO:0000313" key="10">
    <source>
        <dbReference type="Proteomes" id="UP000017837"/>
    </source>
</evidence>
<evidence type="ECO:0000256" key="3">
    <source>
        <dbReference type="ARBA" id="ARBA00022679"/>
    </source>
</evidence>
<keyword evidence="4 6" id="KW-0949">S-adenosyl-L-methionine</keyword>
<proteinExistence type="inferred from homology"/>
<dbReference type="PATRIC" id="fig|1121022.4.peg.1808"/>
<evidence type="ECO:0000256" key="7">
    <source>
        <dbReference type="PIRSR" id="PIRSR029256-1"/>
    </source>
</evidence>
<dbReference type="GO" id="GO:0141098">
    <property type="term" value="F:tRNA (cytidine(34)-2'-O)-methyltransferase activity"/>
    <property type="evidence" value="ECO:0007669"/>
    <property type="project" value="RHEA"/>
</dbReference>
<evidence type="ECO:0000256" key="5">
    <source>
        <dbReference type="ARBA" id="ARBA00022694"/>
    </source>
</evidence>
<sequence>MRLALYQPDIPQNLGAAIRLSAAFETVLDVIEPCGFPLSDKAIKRAAMDYGTCAKVSHHASWEAYLTFLLADMPSARLVLFTTKAAAPLYEFSFRDDDILLMGRESAGVPDDVHARADARLFIPISAQARSINVINAAAMALGEALRQTNSFPARPHTTPHATLE</sequence>
<feature type="domain" description="tRNA/rRNA methyltransferase SpoU type" evidence="8">
    <location>
        <begin position="2"/>
        <end position="142"/>
    </location>
</feature>
<evidence type="ECO:0000256" key="2">
    <source>
        <dbReference type="ARBA" id="ARBA00022603"/>
    </source>
</evidence>
<keyword evidence="5 6" id="KW-0819">tRNA processing</keyword>
<dbReference type="Proteomes" id="UP000017837">
    <property type="component" value="Unassembled WGS sequence"/>
</dbReference>
<name>V4PEB3_9CAUL</name>
<dbReference type="PANTHER" id="PTHR42971:SF1">
    <property type="entry name" value="TRNA (CYTIDINE(34)-2'-O)-METHYLTRANSFERASE"/>
    <property type="match status" value="1"/>
</dbReference>
<dbReference type="GO" id="GO:0005737">
    <property type="term" value="C:cytoplasm"/>
    <property type="evidence" value="ECO:0007669"/>
    <property type="project" value="UniProtKB-SubCell"/>
</dbReference>
<dbReference type="STRING" id="1121022.GCA_000376105_02424"/>
<comment type="catalytic activity">
    <reaction evidence="6">
        <text>cytidine(34) in tRNA + S-adenosyl-L-methionine = 2'-O-methylcytidine(34) in tRNA + S-adenosyl-L-homocysteine + H(+)</text>
        <dbReference type="Rhea" id="RHEA:43084"/>
        <dbReference type="Rhea" id="RHEA-COMP:10331"/>
        <dbReference type="Rhea" id="RHEA-COMP:10332"/>
        <dbReference type="ChEBI" id="CHEBI:15378"/>
        <dbReference type="ChEBI" id="CHEBI:57856"/>
        <dbReference type="ChEBI" id="CHEBI:59789"/>
        <dbReference type="ChEBI" id="CHEBI:74495"/>
        <dbReference type="ChEBI" id="CHEBI:82748"/>
        <dbReference type="EC" id="2.1.1.207"/>
    </reaction>
</comment>
<evidence type="ECO:0000256" key="6">
    <source>
        <dbReference type="HAMAP-Rule" id="MF_01885"/>
    </source>
</evidence>
<comment type="function">
    <text evidence="6">Methylates the ribose at the nucleotide 34 wobble position in the two leucyl isoacceptors tRNA(Leu)(CmAA) and tRNA(Leu)(cmnm5UmAA). Catalyzes the methyl transfer from S-adenosyl-L-methionine to the 2'-OH of the wobble nucleotide.</text>
</comment>
<comment type="caution">
    <text evidence="9">The sequence shown here is derived from an EMBL/GenBank/DDBJ whole genome shotgun (WGS) entry which is preliminary data.</text>
</comment>
<feature type="binding site" evidence="6 7">
    <location>
        <position position="131"/>
    </location>
    <ligand>
        <name>S-adenosyl-L-methionine</name>
        <dbReference type="ChEBI" id="CHEBI:59789"/>
    </ligand>
</feature>
<dbReference type="eggNOG" id="COG0219">
    <property type="taxonomic scope" value="Bacteria"/>
</dbReference>
<comment type="catalytic activity">
    <reaction evidence="6">
        <text>5-carboxymethylaminomethyluridine(34) in tRNA(Leu) + S-adenosyl-L-methionine = 5-carboxymethylaminomethyl-2'-O-methyluridine(34) in tRNA(Leu) + S-adenosyl-L-homocysteine + H(+)</text>
        <dbReference type="Rhea" id="RHEA:43088"/>
        <dbReference type="Rhea" id="RHEA-COMP:10333"/>
        <dbReference type="Rhea" id="RHEA-COMP:10334"/>
        <dbReference type="ChEBI" id="CHEBI:15378"/>
        <dbReference type="ChEBI" id="CHEBI:57856"/>
        <dbReference type="ChEBI" id="CHEBI:59789"/>
        <dbReference type="ChEBI" id="CHEBI:74508"/>
        <dbReference type="ChEBI" id="CHEBI:74511"/>
        <dbReference type="EC" id="2.1.1.207"/>
    </reaction>
</comment>
<dbReference type="HAMAP" id="MF_01885">
    <property type="entry name" value="tRNA_methyltr_TrmL"/>
    <property type="match status" value="1"/>
</dbReference>
<dbReference type="RefSeq" id="WP_018082091.1">
    <property type="nucleotide sequence ID" value="NZ_AQWM01000010.1"/>
</dbReference>
<gene>
    <name evidence="6" type="primary">trmL</name>
    <name evidence="9" type="ORF">ABENE_08980</name>
</gene>
<keyword evidence="2 6" id="KW-0489">Methyltransferase</keyword>
<dbReference type="EMBL" id="AWGB01000014">
    <property type="protein sequence ID" value="ESQ92287.1"/>
    <property type="molecule type" value="Genomic_DNA"/>
</dbReference>
<dbReference type="SUPFAM" id="SSF75217">
    <property type="entry name" value="alpha/beta knot"/>
    <property type="match status" value="1"/>
</dbReference>
<comment type="subunit">
    <text evidence="6">Homodimer.</text>
</comment>
<organism evidence="9 10">
    <name type="scientific">Asticcacaulis benevestitus DSM 16100 = ATCC BAA-896</name>
    <dbReference type="NCBI Taxonomy" id="1121022"/>
    <lineage>
        <taxon>Bacteria</taxon>
        <taxon>Pseudomonadati</taxon>
        <taxon>Pseudomonadota</taxon>
        <taxon>Alphaproteobacteria</taxon>
        <taxon>Caulobacterales</taxon>
        <taxon>Caulobacteraceae</taxon>
        <taxon>Asticcacaulis</taxon>
    </lineage>
</organism>
<dbReference type="OrthoDB" id="9789043at2"/>
<evidence type="ECO:0000256" key="1">
    <source>
        <dbReference type="ARBA" id="ARBA00022490"/>
    </source>
</evidence>
<protein>
    <recommendedName>
        <fullName evidence="6">tRNA (cytidine(34)-2'-O)-methyltransferase</fullName>
        <ecNumber evidence="6">2.1.1.207</ecNumber>
    </recommendedName>
    <alternativeName>
        <fullName evidence="6">tRNA (cytidine/uridine-2'-O-)-methyltransferase TrmL</fullName>
    </alternativeName>
</protein>
<dbReference type="InterPro" id="IPR029028">
    <property type="entry name" value="Alpha/beta_knot_MTases"/>
</dbReference>
<dbReference type="EC" id="2.1.1.207" evidence="6"/>
<dbReference type="AlphaFoldDB" id="V4PEB3"/>
<feature type="binding site" evidence="6 7">
    <location>
        <position position="123"/>
    </location>
    <ligand>
        <name>S-adenosyl-L-methionine</name>
        <dbReference type="ChEBI" id="CHEBI:59789"/>
    </ligand>
</feature>
<dbReference type="GO" id="GO:0003723">
    <property type="term" value="F:RNA binding"/>
    <property type="evidence" value="ECO:0007669"/>
    <property type="project" value="InterPro"/>
</dbReference>
<evidence type="ECO:0000256" key="4">
    <source>
        <dbReference type="ARBA" id="ARBA00022691"/>
    </source>
</evidence>
<dbReference type="GO" id="GO:0002130">
    <property type="term" value="P:wobble position ribose methylation"/>
    <property type="evidence" value="ECO:0007669"/>
    <property type="project" value="TreeGrafter"/>
</dbReference>
<feature type="binding site" evidence="6 7">
    <location>
        <position position="103"/>
    </location>
    <ligand>
        <name>S-adenosyl-L-methionine</name>
        <dbReference type="ChEBI" id="CHEBI:59789"/>
    </ligand>
</feature>
<evidence type="ECO:0000259" key="8">
    <source>
        <dbReference type="Pfam" id="PF00588"/>
    </source>
</evidence>
<dbReference type="CDD" id="cd18094">
    <property type="entry name" value="SpoU-like_TrmL"/>
    <property type="match status" value="1"/>
</dbReference>
<accession>V4PEB3</accession>
<dbReference type="Gene3D" id="3.40.1280.10">
    <property type="match status" value="1"/>
</dbReference>
<comment type="similarity">
    <text evidence="6">Belongs to the class IV-like SAM-binding methyltransferase superfamily. RNA methyltransferase TrmH family. TrmL subfamily.</text>
</comment>
<keyword evidence="10" id="KW-1185">Reference proteome</keyword>
<comment type="subcellular location">
    <subcellularLocation>
        <location evidence="6">Cytoplasm</location>
    </subcellularLocation>
</comment>
<dbReference type="PANTHER" id="PTHR42971">
    <property type="entry name" value="TRNA (CYTIDINE(34)-2'-O)-METHYLTRANSFERASE"/>
    <property type="match status" value="1"/>
</dbReference>
<keyword evidence="3 6" id="KW-0808">Transferase</keyword>
<dbReference type="GO" id="GO:0141102">
    <property type="term" value="F:tRNA (5-carboxymethylaminomethyluridine(34)-2'-O)-methyltransferase activity"/>
    <property type="evidence" value="ECO:0007669"/>
    <property type="project" value="RHEA"/>
</dbReference>
<reference evidence="9 10" key="1">
    <citation type="journal article" date="2014" name="Nature">
        <title>Sequential evolution of bacterial morphology by co-option of a developmental regulator.</title>
        <authorList>
            <person name="Jiang C."/>
            <person name="Brown P.J."/>
            <person name="Ducret A."/>
            <person name="Brun Y.V."/>
        </authorList>
    </citation>
    <scope>NUCLEOTIDE SEQUENCE [LARGE SCALE GENOMIC DNA]</scope>
    <source>
        <strain evidence="9 10">DSM 16100</strain>
    </source>
</reference>
<dbReference type="InterPro" id="IPR001537">
    <property type="entry name" value="SpoU_MeTrfase"/>
</dbReference>
<keyword evidence="1 6" id="KW-0963">Cytoplasm</keyword>